<keyword evidence="2" id="KW-0539">Nucleus</keyword>
<dbReference type="InterPro" id="IPR003380">
    <property type="entry name" value="SKI/SNO/DAC"/>
</dbReference>
<dbReference type="RefSeq" id="XP_042932572.1">
    <property type="nucleotide sequence ID" value="XM_043076638.1"/>
</dbReference>
<reference evidence="6" key="2">
    <citation type="submission" date="2019-04" db="EMBL/GenBank/DDBJ databases">
        <authorList>
            <person name="Howe K."/>
            <person name="Paulini M."/>
            <person name="Williams G."/>
        </authorList>
    </citation>
    <scope>NUCLEOTIDE SEQUENCE [LARGE SCALE GENOMIC DNA]</scope>
    <source>
        <strain evidence="6">FR3</strain>
    </source>
</reference>
<proteinExistence type="inferred from homology"/>
<dbReference type="CTD" id="6097574"/>
<feature type="region of interest" description="Disordered" evidence="4">
    <location>
        <begin position="221"/>
        <end position="269"/>
    </location>
</feature>
<evidence type="ECO:0000256" key="3">
    <source>
        <dbReference type="ARBA" id="ARBA00038192"/>
    </source>
</evidence>
<dbReference type="InterPro" id="IPR052417">
    <property type="entry name" value="Dachshund_domain"/>
</dbReference>
<dbReference type="EMBL" id="CAAKNF010000192">
    <property type="protein sequence ID" value="VIO90897.1"/>
    <property type="molecule type" value="Genomic_DNA"/>
</dbReference>
<evidence type="ECO:0000256" key="4">
    <source>
        <dbReference type="SAM" id="MobiDB-lite"/>
    </source>
</evidence>
<dbReference type="PANTHER" id="PTHR12577">
    <property type="entry name" value="DACHSHUND"/>
    <property type="match status" value="1"/>
</dbReference>
<gene>
    <name evidence="6 8" type="primary">Bma-dac-1</name>
    <name evidence="6" type="ORF">BM_BM1796</name>
</gene>
<dbReference type="STRING" id="6279.A0A5S6PEX9"/>
<dbReference type="InterPro" id="IPR037000">
    <property type="entry name" value="Ski_DNA-bd_sf"/>
</dbReference>
<protein>
    <submittedName>
        <fullName evidence="8">BMA-DAC-1</fullName>
    </submittedName>
</protein>
<evidence type="ECO:0000313" key="7">
    <source>
        <dbReference type="Proteomes" id="UP000006672"/>
    </source>
</evidence>
<feature type="domain" description="SKI/SNO/DAC" evidence="5">
    <location>
        <begin position="66"/>
        <end position="159"/>
    </location>
</feature>
<comment type="similarity">
    <text evidence="3">Belongs to the DACH/dachshund family.</text>
</comment>
<dbReference type="WBParaSite" id="Bm1796b.1">
    <property type="protein sequence ID" value="Bm1796b.1"/>
    <property type="gene ID" value="WBGene00222057"/>
</dbReference>
<evidence type="ECO:0000256" key="1">
    <source>
        <dbReference type="ARBA" id="ARBA00004123"/>
    </source>
</evidence>
<organism evidence="6">
    <name type="scientific">Brugia malayi</name>
    <name type="common">Filarial nematode worm</name>
    <dbReference type="NCBI Taxonomy" id="6279"/>
    <lineage>
        <taxon>Eukaryota</taxon>
        <taxon>Metazoa</taxon>
        <taxon>Ecdysozoa</taxon>
        <taxon>Nematoda</taxon>
        <taxon>Chromadorea</taxon>
        <taxon>Rhabditida</taxon>
        <taxon>Spirurina</taxon>
        <taxon>Spiruromorpha</taxon>
        <taxon>Filarioidea</taxon>
        <taxon>Onchocercidae</taxon>
        <taxon>Brugia</taxon>
    </lineage>
</organism>
<dbReference type="SUPFAM" id="SSF46955">
    <property type="entry name" value="Putative DNA-binding domain"/>
    <property type="match status" value="1"/>
</dbReference>
<dbReference type="PANTHER" id="PTHR12577:SF6">
    <property type="entry name" value="DACHSHUND, ISOFORM B"/>
    <property type="match status" value="1"/>
</dbReference>
<accession>A0A5S6PEX9</accession>
<dbReference type="OrthoDB" id="6436112at2759"/>
<evidence type="ECO:0000313" key="6">
    <source>
        <dbReference type="EMBL" id="VIO90897.1"/>
    </source>
</evidence>
<dbReference type="GeneID" id="6097574"/>
<reference evidence="8" key="3">
    <citation type="submission" date="2019-12" db="UniProtKB">
        <authorList>
            <consortium name="WormBaseParasite"/>
        </authorList>
    </citation>
    <scope>IDENTIFICATION</scope>
</reference>
<dbReference type="GO" id="GO:0000981">
    <property type="term" value="F:DNA-binding transcription factor activity, RNA polymerase II-specific"/>
    <property type="evidence" value="ECO:0007669"/>
    <property type="project" value="TreeGrafter"/>
</dbReference>
<dbReference type="Pfam" id="PF02437">
    <property type="entry name" value="Ski_Sno_DHD"/>
    <property type="match status" value="1"/>
</dbReference>
<feature type="compositionally biased region" description="Low complexity" evidence="4">
    <location>
        <begin position="237"/>
        <end position="246"/>
    </location>
</feature>
<dbReference type="GO" id="GO:0000978">
    <property type="term" value="F:RNA polymerase II cis-regulatory region sequence-specific DNA binding"/>
    <property type="evidence" value="ECO:0007669"/>
    <property type="project" value="TreeGrafter"/>
</dbReference>
<dbReference type="Proteomes" id="UP000006672">
    <property type="component" value="Unassembled WGS sequence"/>
</dbReference>
<name>A0A4E9F2G9_BRUMA</name>
<feature type="compositionally biased region" description="Polar residues" evidence="4">
    <location>
        <begin position="259"/>
        <end position="269"/>
    </location>
</feature>
<dbReference type="Gene3D" id="3.10.260.20">
    <property type="entry name" value="Ski"/>
    <property type="match status" value="1"/>
</dbReference>
<evidence type="ECO:0000313" key="8">
    <source>
        <dbReference type="WBParaSite" id="Bm1796b.1"/>
    </source>
</evidence>
<sequence length="404" mass="46437">MYPVIEQFQRLSSISIDDMEITNSLHGSVEWQQNVSSMSHNQKDFTIQSPTIPNYNDNKLMESISNARIYVYRGEKIAGFELQGIRMICLPQAYEMFLKNVISGLHTVHTKLKRLQIRLIICNVEQVRALRNLGAIQKAVNRCKLISCNDFDQLYDDCYKIQHRSGRLAKRPAECENTSNDKSKKQKYTSDRILVPFTTKQQIRQLMATVTTAITSQSLQSKENTIDTTVPDHKSDSSISLPSIPLNLTKNVDNHQNESDSNNASEKGISSHNSKFIQICSRSKCINQVINDILSVLSKDESTEDTNILQVMLSKLITLIEMAMVNLKTERELVENEKSLVCKVQRDLECKQSEYNKIRRELSMEQQKTKNYFRHYCKAKRESLKLKEKLINLSDSISTKTKLE</sequence>
<reference evidence="7" key="1">
    <citation type="journal article" date="2007" name="Science">
        <title>Draft genome of the filarial nematode parasite Brugia malayi.</title>
        <authorList>
            <person name="Ghedin E."/>
            <person name="Wang S."/>
            <person name="Spiro D."/>
            <person name="Caler E."/>
            <person name="Zhao Q."/>
            <person name="Crabtree J."/>
            <person name="Allen J.E."/>
            <person name="Delcher A.L."/>
            <person name="Guiliano D.B."/>
            <person name="Miranda-Saavedra D."/>
            <person name="Angiuoli S.V."/>
            <person name="Creasy T."/>
            <person name="Amedeo P."/>
            <person name="Haas B."/>
            <person name="El-Sayed N.M."/>
            <person name="Wortman J.R."/>
            <person name="Feldblyum T."/>
            <person name="Tallon L."/>
            <person name="Schatz M."/>
            <person name="Shumway M."/>
            <person name="Koo H."/>
            <person name="Salzberg S.L."/>
            <person name="Schobel S."/>
            <person name="Pertea M."/>
            <person name="Pop M."/>
            <person name="White O."/>
            <person name="Barton G.J."/>
            <person name="Carlow C.K."/>
            <person name="Crawford M.J."/>
            <person name="Daub J."/>
            <person name="Dimmic M.W."/>
            <person name="Estes C.F."/>
            <person name="Foster J.M."/>
            <person name="Ganatra M."/>
            <person name="Gregory W.F."/>
            <person name="Johnson N.M."/>
            <person name="Jin J."/>
            <person name="Komuniecki R."/>
            <person name="Korf I."/>
            <person name="Kumar S."/>
            <person name="Laney S."/>
            <person name="Li B.W."/>
            <person name="Li W."/>
            <person name="Lindblom T.H."/>
            <person name="Lustigman S."/>
            <person name="Ma D."/>
            <person name="Maina C.V."/>
            <person name="Martin D.M."/>
            <person name="McCarter J.P."/>
            <person name="McReynolds L."/>
            <person name="Mitreva M."/>
            <person name="Nutman T.B."/>
            <person name="Parkinson J."/>
            <person name="Peregrin-Alvarez J.M."/>
            <person name="Poole C."/>
            <person name="Ren Q."/>
            <person name="Saunders L."/>
            <person name="Sluder A.E."/>
            <person name="Smith K."/>
            <person name="Stanke M."/>
            <person name="Unnasch T.R."/>
            <person name="Ware J."/>
            <person name="Wei A.D."/>
            <person name="Weil G."/>
            <person name="Williams D.J."/>
            <person name="Zhang Y."/>
            <person name="Williams S.A."/>
            <person name="Fraser-Liggett C."/>
            <person name="Slatko B."/>
            <person name="Blaxter M.L."/>
            <person name="Scott A.L."/>
        </authorList>
    </citation>
    <scope>NUCLEOTIDE SEQUENCE</scope>
    <source>
        <strain evidence="7">FR3</strain>
    </source>
</reference>
<dbReference type="GO" id="GO:0005634">
    <property type="term" value="C:nucleus"/>
    <property type="evidence" value="ECO:0007669"/>
    <property type="project" value="UniProtKB-SubCell"/>
</dbReference>
<dbReference type="GO" id="GO:0005667">
    <property type="term" value="C:transcription regulator complex"/>
    <property type="evidence" value="ECO:0007669"/>
    <property type="project" value="TreeGrafter"/>
</dbReference>
<dbReference type="InterPro" id="IPR009061">
    <property type="entry name" value="DNA-bd_dom_put_sf"/>
</dbReference>
<comment type="subcellular location">
    <subcellularLocation>
        <location evidence="1">Nucleus</location>
    </subcellularLocation>
</comment>
<evidence type="ECO:0000259" key="5">
    <source>
        <dbReference type="Pfam" id="PF02437"/>
    </source>
</evidence>
<dbReference type="FunFam" id="3.10.260.20:FF:000001">
    <property type="entry name" value="Dachshund homolog 1"/>
    <property type="match status" value="1"/>
</dbReference>
<keyword evidence="7" id="KW-1185">Reference proteome</keyword>
<evidence type="ECO:0000256" key="2">
    <source>
        <dbReference type="ARBA" id="ARBA00023242"/>
    </source>
</evidence>
<dbReference type="AlphaFoldDB" id="A0A4E9F2G9"/>
<accession>A0A4E9F2G9</accession>